<reference evidence="2 3" key="1">
    <citation type="submission" date="2019-03" db="EMBL/GenBank/DDBJ databases">
        <title>Genomic Encyclopedia of Type Strains, Phase IV (KMG-IV): sequencing the most valuable type-strain genomes for metagenomic binning, comparative biology and taxonomic classification.</title>
        <authorList>
            <person name="Goeker M."/>
        </authorList>
    </citation>
    <scope>NUCLEOTIDE SEQUENCE [LARGE SCALE GENOMIC DNA]</scope>
    <source>
        <strain evidence="2 3">DSM 26752</strain>
    </source>
</reference>
<sequence length="73" mass="8439">MAIMDVKENVRLKLELDGGMDGDKQIIKSKTYSKIKPTVENEALYEVAESLADLQTYPIYKVKRLEEIHLVRE</sequence>
<gene>
    <name evidence="2" type="ORF">EDD65_10871</name>
</gene>
<proteinExistence type="predicted"/>
<dbReference type="AlphaFoldDB" id="A0A4R3KTE8"/>
<dbReference type="OrthoDB" id="1708274at2"/>
<dbReference type="InterPro" id="IPR012454">
    <property type="entry name" value="DUF1659"/>
</dbReference>
<evidence type="ECO:0000313" key="3">
    <source>
        <dbReference type="Proteomes" id="UP000294567"/>
    </source>
</evidence>
<evidence type="ECO:0000313" key="2">
    <source>
        <dbReference type="EMBL" id="TCS88538.1"/>
    </source>
</evidence>
<dbReference type="Proteomes" id="UP000294567">
    <property type="component" value="Unassembled WGS sequence"/>
</dbReference>
<keyword evidence="3" id="KW-1185">Reference proteome</keyword>
<protein>
    <submittedName>
        <fullName evidence="2">Uncharacterized protein DUF1659</fullName>
    </submittedName>
</protein>
<evidence type="ECO:0000259" key="1">
    <source>
        <dbReference type="Pfam" id="PF07872"/>
    </source>
</evidence>
<feature type="domain" description="DUF1659" evidence="1">
    <location>
        <begin position="3"/>
        <end position="70"/>
    </location>
</feature>
<comment type="caution">
    <text evidence="2">The sequence shown here is derived from an EMBL/GenBank/DDBJ whole genome shotgun (WGS) entry which is preliminary data.</text>
</comment>
<dbReference type="Pfam" id="PF07872">
    <property type="entry name" value="DUF1659"/>
    <property type="match status" value="1"/>
</dbReference>
<accession>A0A4R3KTE8</accession>
<name>A0A4R3KTE8_9FIRM</name>
<dbReference type="EMBL" id="SMAE01000008">
    <property type="protein sequence ID" value="TCS88538.1"/>
    <property type="molecule type" value="Genomic_DNA"/>
</dbReference>
<organism evidence="2 3">
    <name type="scientific">Keratinibaculum paraultunense</name>
    <dbReference type="NCBI Taxonomy" id="1278232"/>
    <lineage>
        <taxon>Bacteria</taxon>
        <taxon>Bacillati</taxon>
        <taxon>Bacillota</taxon>
        <taxon>Tissierellia</taxon>
        <taxon>Tissierellales</taxon>
        <taxon>Tepidimicrobiaceae</taxon>
        <taxon>Keratinibaculum</taxon>
    </lineage>
</organism>